<name>A0A8J6N2G8_9DELT</name>
<gene>
    <name evidence="1" type="ORF">H8E19_15005</name>
</gene>
<accession>A0A8J6N2G8</accession>
<proteinExistence type="predicted"/>
<dbReference type="AlphaFoldDB" id="A0A8J6N2G8"/>
<reference evidence="1 2" key="1">
    <citation type="submission" date="2020-08" db="EMBL/GenBank/DDBJ databases">
        <title>Bridging the membrane lipid divide: bacteria of the FCB group superphylum have the potential to synthesize archaeal ether lipids.</title>
        <authorList>
            <person name="Villanueva L."/>
            <person name="Von Meijenfeldt F.A.B."/>
            <person name="Westbye A.B."/>
            <person name="Yadav S."/>
            <person name="Hopmans E.C."/>
            <person name="Dutilh B.E."/>
            <person name="Sinninghe Damste J.S."/>
        </authorList>
    </citation>
    <scope>NUCLEOTIDE SEQUENCE [LARGE SCALE GENOMIC DNA]</scope>
    <source>
        <strain evidence="1">NIOZ-UU27</strain>
    </source>
</reference>
<evidence type="ECO:0000313" key="1">
    <source>
        <dbReference type="EMBL" id="MBC8178711.1"/>
    </source>
</evidence>
<comment type="caution">
    <text evidence="1">The sequence shown here is derived from an EMBL/GenBank/DDBJ whole genome shotgun (WGS) entry which is preliminary data.</text>
</comment>
<protein>
    <submittedName>
        <fullName evidence="1">Uncharacterized protein</fullName>
    </submittedName>
</protein>
<organism evidence="1 2">
    <name type="scientific">Candidatus Desulfacyla euxinica</name>
    <dbReference type="NCBI Taxonomy" id="2841693"/>
    <lineage>
        <taxon>Bacteria</taxon>
        <taxon>Deltaproteobacteria</taxon>
        <taxon>Candidatus Desulfacyla</taxon>
    </lineage>
</organism>
<dbReference type="Proteomes" id="UP000650524">
    <property type="component" value="Unassembled WGS sequence"/>
</dbReference>
<evidence type="ECO:0000313" key="2">
    <source>
        <dbReference type="Proteomes" id="UP000650524"/>
    </source>
</evidence>
<sequence length="164" mass="18217">MTDILCFSRNNATTVEQPDEQTMVSSCCLQDTLTDLRLVIHVKTPHLEITNIAGEIRRSSEPEDLRIHETLRKVIGVRVGPGIKKIITGLMGTSAIEKKLVFMIGECCNGIILSFTKQVLLSAPEDKEKERDYFANMVKNSPRLYNSCAALSPESPLMDGIEPP</sequence>
<dbReference type="EMBL" id="JACNJD010000305">
    <property type="protein sequence ID" value="MBC8178711.1"/>
    <property type="molecule type" value="Genomic_DNA"/>
</dbReference>